<evidence type="ECO:0000256" key="1">
    <source>
        <dbReference type="SAM" id="MobiDB-lite"/>
    </source>
</evidence>
<dbReference type="GO" id="GO:0003824">
    <property type="term" value="F:catalytic activity"/>
    <property type="evidence" value="ECO:0007669"/>
    <property type="project" value="InterPro"/>
</dbReference>
<dbReference type="SFLD" id="SFLDG01082">
    <property type="entry name" value="B12-binding_domain_containing"/>
    <property type="match status" value="1"/>
</dbReference>
<sequence length="580" mass="64525">MKDRRRSASPKDAPRERGVLRKNWRETRYHVVLVYPNTYDVGMGNLGFQTVYGLFNRMPEWLCERAFLPVRPDGSLESIESGRPLTDFDIVAFSISFENDFVHVPALLRQAGVPVWAHQRRSGSFPLILAGGVACTLNPEPIAPFIDVFLLGEAEEVLDRWAVVYDQTEGWSIEERLWHMARSIPCAYVPEFYDIGYADAGGILFRKAVQPDLPQTIQAGVLQDVDLWPTSTRILTDVGAFRNHFLIEIGRGCPHGCRFCSAGFLYRPPRYRSLAVLIEELRRGADLSSIIGILGTAVSDLPFLPSVCAEGRKAGVSLSFSSLRVDAITPELAEELAAQGVKTATLAPEAGSERMRRVINKGIDETQVIQAVRSLVRAGIPNLKLYFMMGLPTETMVDIEAIVALIATVKAVFLEESRKRGTIGTIAVSLNAFVPKPVTPFQWAPMNPAALLRQKARIIRNDVGRIPNVTLSVEPIRDAVLQGWLSRTDRRAAEALDRASRSPGGWKGVLRSMPMDPEEETTRQRPFSETLPWDFIDTGVSRTFLQGEYERALEGRPSPPCPLTACTRCGACRQHRQETP</sequence>
<dbReference type="InterPro" id="IPR045784">
    <property type="entry name" value="Radical_SAM_N2"/>
</dbReference>
<dbReference type="PANTHER" id="PTHR42731">
    <property type="entry name" value="SLL1084 PROTEIN"/>
    <property type="match status" value="1"/>
</dbReference>
<dbReference type="InterPro" id="IPR023404">
    <property type="entry name" value="rSAM_horseshoe"/>
</dbReference>
<dbReference type="Pfam" id="PF04055">
    <property type="entry name" value="Radical_SAM"/>
    <property type="match status" value="1"/>
</dbReference>
<dbReference type="GO" id="GO:0051536">
    <property type="term" value="F:iron-sulfur cluster binding"/>
    <property type="evidence" value="ECO:0007669"/>
    <property type="project" value="InterPro"/>
</dbReference>
<gene>
    <name evidence="3" type="ORF">ENS29_13590</name>
</gene>
<organism evidence="3">
    <name type="scientific">Desulfatirhabdium butyrativorans</name>
    <dbReference type="NCBI Taxonomy" id="340467"/>
    <lineage>
        <taxon>Bacteria</taxon>
        <taxon>Pseudomonadati</taxon>
        <taxon>Thermodesulfobacteriota</taxon>
        <taxon>Desulfobacteria</taxon>
        <taxon>Desulfobacterales</taxon>
        <taxon>Desulfatirhabdiaceae</taxon>
        <taxon>Desulfatirhabdium</taxon>
    </lineage>
</organism>
<evidence type="ECO:0000313" key="3">
    <source>
        <dbReference type="EMBL" id="HGU33863.1"/>
    </source>
</evidence>
<dbReference type="InterPro" id="IPR007197">
    <property type="entry name" value="rSAM"/>
</dbReference>
<feature type="domain" description="Radical SAM core" evidence="2">
    <location>
        <begin position="239"/>
        <end position="477"/>
    </location>
</feature>
<accession>A0A7C4RTT8</accession>
<proteinExistence type="predicted"/>
<dbReference type="SUPFAM" id="SSF102114">
    <property type="entry name" value="Radical SAM enzymes"/>
    <property type="match status" value="1"/>
</dbReference>
<dbReference type="SMART" id="SM00729">
    <property type="entry name" value="Elp3"/>
    <property type="match status" value="1"/>
</dbReference>
<dbReference type="InterPro" id="IPR058240">
    <property type="entry name" value="rSAM_sf"/>
</dbReference>
<dbReference type="PANTHER" id="PTHR42731:SF5">
    <property type="entry name" value="RADICAL SAM DOMAIN PROTEIN"/>
    <property type="match status" value="1"/>
</dbReference>
<dbReference type="Gene3D" id="3.80.30.20">
    <property type="entry name" value="tm_1862 like domain"/>
    <property type="match status" value="1"/>
</dbReference>
<comment type="caution">
    <text evidence="3">The sequence shown here is derived from an EMBL/GenBank/DDBJ whole genome shotgun (WGS) entry which is preliminary data.</text>
</comment>
<feature type="region of interest" description="Disordered" evidence="1">
    <location>
        <begin position="497"/>
        <end position="525"/>
    </location>
</feature>
<dbReference type="InterPro" id="IPR006638">
    <property type="entry name" value="Elp3/MiaA/NifB-like_rSAM"/>
</dbReference>
<dbReference type="SFLD" id="SFLDS00029">
    <property type="entry name" value="Radical_SAM"/>
    <property type="match status" value="1"/>
</dbReference>
<dbReference type="Pfam" id="PF19864">
    <property type="entry name" value="Radical_SAM_N2"/>
    <property type="match status" value="1"/>
</dbReference>
<evidence type="ECO:0000259" key="2">
    <source>
        <dbReference type="PROSITE" id="PS51918"/>
    </source>
</evidence>
<reference evidence="3" key="1">
    <citation type="journal article" date="2020" name="mSystems">
        <title>Genome- and Community-Level Interaction Insights into Carbon Utilization and Element Cycling Functions of Hydrothermarchaeota in Hydrothermal Sediment.</title>
        <authorList>
            <person name="Zhou Z."/>
            <person name="Liu Y."/>
            <person name="Xu W."/>
            <person name="Pan J."/>
            <person name="Luo Z.H."/>
            <person name="Li M."/>
        </authorList>
    </citation>
    <scope>NUCLEOTIDE SEQUENCE [LARGE SCALE GENOMIC DNA]</scope>
    <source>
        <strain evidence="3">SpSt-477</strain>
    </source>
</reference>
<dbReference type="AlphaFoldDB" id="A0A7C4RTT8"/>
<dbReference type="EMBL" id="DSUH01000312">
    <property type="protein sequence ID" value="HGU33863.1"/>
    <property type="molecule type" value="Genomic_DNA"/>
</dbReference>
<dbReference type="CDD" id="cd01335">
    <property type="entry name" value="Radical_SAM"/>
    <property type="match status" value="1"/>
</dbReference>
<name>A0A7C4RTT8_9BACT</name>
<dbReference type="PROSITE" id="PS51918">
    <property type="entry name" value="RADICAL_SAM"/>
    <property type="match status" value="1"/>
</dbReference>
<protein>
    <submittedName>
        <fullName evidence="3">Radical SAM protein</fullName>
    </submittedName>
</protein>